<organism evidence="2 3">
    <name type="scientific">Caenorhabditis nigoni</name>
    <dbReference type="NCBI Taxonomy" id="1611254"/>
    <lineage>
        <taxon>Eukaryota</taxon>
        <taxon>Metazoa</taxon>
        <taxon>Ecdysozoa</taxon>
        <taxon>Nematoda</taxon>
        <taxon>Chromadorea</taxon>
        <taxon>Rhabditida</taxon>
        <taxon>Rhabditina</taxon>
        <taxon>Rhabditomorpha</taxon>
        <taxon>Rhabditoidea</taxon>
        <taxon>Rhabditidae</taxon>
        <taxon>Peloderinae</taxon>
        <taxon>Caenorhabditis</taxon>
    </lineage>
</organism>
<name>A0A2G5UK46_9PELO</name>
<keyword evidence="3" id="KW-1185">Reference proteome</keyword>
<protein>
    <submittedName>
        <fullName evidence="2">Uncharacterized protein</fullName>
    </submittedName>
</protein>
<gene>
    <name evidence="2" type="primary">Cnig_chr_III.g11246</name>
    <name evidence="2" type="ORF">B9Z55_011246</name>
</gene>
<dbReference type="EMBL" id="PDUG01000003">
    <property type="protein sequence ID" value="PIC39616.1"/>
    <property type="molecule type" value="Genomic_DNA"/>
</dbReference>
<evidence type="ECO:0000256" key="1">
    <source>
        <dbReference type="SAM" id="MobiDB-lite"/>
    </source>
</evidence>
<proteinExistence type="predicted"/>
<evidence type="ECO:0000313" key="2">
    <source>
        <dbReference type="EMBL" id="PIC39616.1"/>
    </source>
</evidence>
<dbReference type="AlphaFoldDB" id="A0A2G5UK46"/>
<evidence type="ECO:0000313" key="3">
    <source>
        <dbReference type="Proteomes" id="UP000230233"/>
    </source>
</evidence>
<accession>A0A2G5UK46</accession>
<sequence length="111" mass="13180">MLRVNVPESEEQKCLRKIPNGMKDDSRRSRQRKNGVCWQKRSQRVSEYEPEAEERQKLMSRKPSIRLSRMKEASRKITGVGRKKRKKRRCEDEKEVRQAVSNIATSYDASR</sequence>
<dbReference type="Proteomes" id="UP000230233">
    <property type="component" value="Chromosome III"/>
</dbReference>
<comment type="caution">
    <text evidence="2">The sequence shown here is derived from an EMBL/GenBank/DDBJ whole genome shotgun (WGS) entry which is preliminary data.</text>
</comment>
<feature type="region of interest" description="Disordered" evidence="1">
    <location>
        <begin position="1"/>
        <end position="97"/>
    </location>
</feature>
<reference evidence="3" key="1">
    <citation type="submission" date="2017-10" db="EMBL/GenBank/DDBJ databases">
        <title>Rapid genome shrinkage in a self-fertile nematode reveals novel sperm competition proteins.</title>
        <authorList>
            <person name="Yin D."/>
            <person name="Schwarz E.M."/>
            <person name="Thomas C.G."/>
            <person name="Felde R.L."/>
            <person name="Korf I.F."/>
            <person name="Cutter A.D."/>
            <person name="Schartner C.M."/>
            <person name="Ralston E.J."/>
            <person name="Meyer B.J."/>
            <person name="Haag E.S."/>
        </authorList>
    </citation>
    <scope>NUCLEOTIDE SEQUENCE [LARGE SCALE GENOMIC DNA]</scope>
    <source>
        <strain evidence="3">JU1422</strain>
    </source>
</reference>